<dbReference type="Gene3D" id="3.40.50.880">
    <property type="match status" value="1"/>
</dbReference>
<dbReference type="Proteomes" id="UP001139447">
    <property type="component" value="Unassembled WGS sequence"/>
</dbReference>
<dbReference type="Pfam" id="PF07722">
    <property type="entry name" value="Peptidase_C26"/>
    <property type="match status" value="1"/>
</dbReference>
<protein>
    <submittedName>
        <fullName evidence="1">Type 1 glutamine amidotransferase</fullName>
    </submittedName>
</protein>
<dbReference type="RefSeq" id="WP_243309370.1">
    <property type="nucleotide sequence ID" value="NZ_JALGBI010000003.1"/>
</dbReference>
<dbReference type="EMBL" id="JALGBI010000003">
    <property type="protein sequence ID" value="MCJ0765778.1"/>
    <property type="molecule type" value="Genomic_DNA"/>
</dbReference>
<proteinExistence type="predicted"/>
<dbReference type="InterPro" id="IPR029062">
    <property type="entry name" value="Class_I_gatase-like"/>
</dbReference>
<dbReference type="AlphaFoldDB" id="A0A9X1VYV2"/>
<accession>A0A9X1VYV2</accession>
<dbReference type="GO" id="GO:0005829">
    <property type="term" value="C:cytosol"/>
    <property type="evidence" value="ECO:0007669"/>
    <property type="project" value="TreeGrafter"/>
</dbReference>
<dbReference type="PROSITE" id="PS51273">
    <property type="entry name" value="GATASE_TYPE_1"/>
    <property type="match status" value="1"/>
</dbReference>
<dbReference type="PANTHER" id="PTHR43235:SF1">
    <property type="entry name" value="GLUTAMINE AMIDOTRANSFERASE PB2B2.05-RELATED"/>
    <property type="match status" value="1"/>
</dbReference>
<dbReference type="PANTHER" id="PTHR43235">
    <property type="entry name" value="GLUTAMINE AMIDOTRANSFERASE PB2B2.05-RELATED"/>
    <property type="match status" value="1"/>
</dbReference>
<dbReference type="GO" id="GO:0016811">
    <property type="term" value="F:hydrolase activity, acting on carbon-nitrogen (but not peptide) bonds, in linear amides"/>
    <property type="evidence" value="ECO:0007669"/>
    <property type="project" value="InterPro"/>
</dbReference>
<keyword evidence="1" id="KW-0315">Glutamine amidotransferase</keyword>
<keyword evidence="2" id="KW-1185">Reference proteome</keyword>
<comment type="caution">
    <text evidence="1">The sequence shown here is derived from an EMBL/GenBank/DDBJ whole genome shotgun (WGS) entry which is preliminary data.</text>
</comment>
<name>A0A9X1VYV2_9BURK</name>
<evidence type="ECO:0000313" key="1">
    <source>
        <dbReference type="EMBL" id="MCJ0765778.1"/>
    </source>
</evidence>
<evidence type="ECO:0000313" key="2">
    <source>
        <dbReference type="Proteomes" id="UP001139447"/>
    </source>
</evidence>
<dbReference type="CDD" id="cd01745">
    <property type="entry name" value="GATase1_2"/>
    <property type="match status" value="1"/>
</dbReference>
<dbReference type="InterPro" id="IPR044668">
    <property type="entry name" value="PuuD-like"/>
</dbReference>
<organism evidence="1 2">
    <name type="scientific">Variovorax terrae</name>
    <dbReference type="NCBI Taxonomy" id="2923278"/>
    <lineage>
        <taxon>Bacteria</taxon>
        <taxon>Pseudomonadati</taxon>
        <taxon>Pseudomonadota</taxon>
        <taxon>Betaproteobacteria</taxon>
        <taxon>Burkholderiales</taxon>
        <taxon>Comamonadaceae</taxon>
        <taxon>Variovorax</taxon>
    </lineage>
</organism>
<gene>
    <name evidence="1" type="ORF">MMF98_21400</name>
</gene>
<dbReference type="InterPro" id="IPR011697">
    <property type="entry name" value="Peptidase_C26"/>
</dbReference>
<sequence length="265" mass="29465">MIANRLKIGLSACFLHADPLRSLFTGKTLQYVEQSIAHWIMSSGAMVVMVPCPTGVTQRGDVTYDHYAQWLDGLVLHGGSDVWPGSYGETPLDEKWAGDRIRDEYDKALVAAFEAQGKPVFGVCRGLQLLNVAYGGTLYQDIQTQVPQSFVHRDAKTYDQNYHSVDILQGTRLSALYPGVERVRVNSIHHQAIKDLSDEFTAEAYSVDDHLIEAIRRKDSARSYIAAVQWHPEFHQPGSDTIDDGALLEDFLVAAAAAQHRTPHT</sequence>
<reference evidence="1" key="1">
    <citation type="submission" date="2022-03" db="EMBL/GenBank/DDBJ databases">
        <authorList>
            <person name="Woo C.Y."/>
        </authorList>
    </citation>
    <scope>NUCLEOTIDE SEQUENCE</scope>
    <source>
        <strain evidence="1">CYS-02</strain>
    </source>
</reference>
<dbReference type="SUPFAM" id="SSF52317">
    <property type="entry name" value="Class I glutamine amidotransferase-like"/>
    <property type="match status" value="1"/>
</dbReference>